<protein>
    <submittedName>
        <fullName evidence="1">Uncharacterized protein</fullName>
    </submittedName>
</protein>
<organism evidence="1 2">
    <name type="scientific">Hibiscus sabdariffa</name>
    <name type="common">roselle</name>
    <dbReference type="NCBI Taxonomy" id="183260"/>
    <lineage>
        <taxon>Eukaryota</taxon>
        <taxon>Viridiplantae</taxon>
        <taxon>Streptophyta</taxon>
        <taxon>Embryophyta</taxon>
        <taxon>Tracheophyta</taxon>
        <taxon>Spermatophyta</taxon>
        <taxon>Magnoliopsida</taxon>
        <taxon>eudicotyledons</taxon>
        <taxon>Gunneridae</taxon>
        <taxon>Pentapetalae</taxon>
        <taxon>rosids</taxon>
        <taxon>malvids</taxon>
        <taxon>Malvales</taxon>
        <taxon>Malvaceae</taxon>
        <taxon>Malvoideae</taxon>
        <taxon>Hibiscus</taxon>
    </lineage>
</organism>
<reference evidence="1 2" key="1">
    <citation type="journal article" date="2024" name="G3 (Bethesda)">
        <title>Genome assembly of Hibiscus sabdariffa L. provides insights into metabolisms of medicinal natural products.</title>
        <authorList>
            <person name="Kim T."/>
        </authorList>
    </citation>
    <scope>NUCLEOTIDE SEQUENCE [LARGE SCALE GENOMIC DNA]</scope>
    <source>
        <strain evidence="1">TK-2024</strain>
        <tissue evidence="1">Old leaves</tissue>
    </source>
</reference>
<gene>
    <name evidence="1" type="ORF">V6N11_025216</name>
</gene>
<proteinExistence type="predicted"/>
<name>A0ABR2QPR1_9ROSI</name>
<comment type="caution">
    <text evidence="1">The sequence shown here is derived from an EMBL/GenBank/DDBJ whole genome shotgun (WGS) entry which is preliminary data.</text>
</comment>
<evidence type="ECO:0000313" key="1">
    <source>
        <dbReference type="EMBL" id="KAK9002544.1"/>
    </source>
</evidence>
<keyword evidence="2" id="KW-1185">Reference proteome</keyword>
<dbReference type="Proteomes" id="UP001396334">
    <property type="component" value="Unassembled WGS sequence"/>
</dbReference>
<sequence>MIKWRDNTLAIRLASDGLHRQVTLAVCGGFCYKAFAWFVKGWSDLVKSGIGFCWFGKVRTVFCFCW</sequence>
<evidence type="ECO:0000313" key="2">
    <source>
        <dbReference type="Proteomes" id="UP001396334"/>
    </source>
</evidence>
<dbReference type="EMBL" id="JBBPBN010000035">
    <property type="protein sequence ID" value="KAK9002544.1"/>
    <property type="molecule type" value="Genomic_DNA"/>
</dbReference>
<accession>A0ABR2QPR1</accession>